<dbReference type="AlphaFoldDB" id="A0AAW0CKD3"/>
<dbReference type="EMBL" id="JAYKXP010000042">
    <property type="protein sequence ID" value="KAK7038879.1"/>
    <property type="molecule type" value="Genomic_DNA"/>
</dbReference>
<feature type="coiled-coil region" evidence="1">
    <location>
        <begin position="19"/>
        <end position="53"/>
    </location>
</feature>
<gene>
    <name evidence="2" type="ORF">VNI00_010511</name>
</gene>
<evidence type="ECO:0000313" key="3">
    <source>
        <dbReference type="Proteomes" id="UP001383192"/>
    </source>
</evidence>
<name>A0AAW0CKD3_9AGAR</name>
<evidence type="ECO:0000313" key="2">
    <source>
        <dbReference type="EMBL" id="KAK7038879.1"/>
    </source>
</evidence>
<organism evidence="2 3">
    <name type="scientific">Paramarasmius palmivorus</name>
    <dbReference type="NCBI Taxonomy" id="297713"/>
    <lineage>
        <taxon>Eukaryota</taxon>
        <taxon>Fungi</taxon>
        <taxon>Dikarya</taxon>
        <taxon>Basidiomycota</taxon>
        <taxon>Agaricomycotina</taxon>
        <taxon>Agaricomycetes</taxon>
        <taxon>Agaricomycetidae</taxon>
        <taxon>Agaricales</taxon>
        <taxon>Marasmiineae</taxon>
        <taxon>Marasmiaceae</taxon>
        <taxon>Paramarasmius</taxon>
    </lineage>
</organism>
<dbReference type="Gene3D" id="1.20.1280.50">
    <property type="match status" value="1"/>
</dbReference>
<sequence>MVPTSKFLHTNYTPAPEELNDVRSLLHDSEEELRSLEEQITQLEARRKELKEFINHHRALLSSARRIPREVLEQIFIHCLPTDYFPLCSASEPPLIFTTICRKWREIAISTPHLWKAIHISLPPAFRPEMNDILTPIIEQRQQGIQQWLKRSGCLPISFSLFAGTWYAGLGTEMLMLSPSSGNPVLNMYRPFIDMLVGYSSRWEHASFSRLPPSILEVLGTQQESAVPQLRVLHLDLANGDSGPLDNVASLSNLIGLPTMQSLHLHGHSGSPLQYPVRWENLADLQLTRPVGSVGGIVYQDIALEILSRCSQRLKSVTLDIRPRRVVYVGPDLEFPHLLELDLQFYNYTRTWLFPGDVPGGEEVLDVMKTFFDAINAPALVHLGIKVDAGLKLPWTYDPPPFMSFIRRCKCDLRYLSLCMPLYDQVFLDCLPFMPSLAVLKLVEHRLDEVEHANGYLDPGSVSSQTITELLVQALASPSTPAFPGCQKLEKVHLISVSPSMAEPLYRLSRDRERPFRSFDVDFCDFLQGVKRKEVSSWLKELRRHGTVVRWRSPVSQPSKVKGNAREGLLPSACLFNDVVLDPNTEQRLEVVY</sequence>
<comment type="caution">
    <text evidence="2">The sequence shown here is derived from an EMBL/GenBank/DDBJ whole genome shotgun (WGS) entry which is preliminary data.</text>
</comment>
<evidence type="ECO:0008006" key="4">
    <source>
        <dbReference type="Google" id="ProtNLM"/>
    </source>
</evidence>
<keyword evidence="3" id="KW-1185">Reference proteome</keyword>
<protein>
    <recommendedName>
        <fullName evidence="4">F-box domain-containing protein</fullName>
    </recommendedName>
</protein>
<keyword evidence="1" id="KW-0175">Coiled coil</keyword>
<dbReference type="Proteomes" id="UP001383192">
    <property type="component" value="Unassembled WGS sequence"/>
</dbReference>
<reference evidence="2 3" key="1">
    <citation type="submission" date="2024-01" db="EMBL/GenBank/DDBJ databases">
        <title>A draft genome for a cacao thread blight-causing isolate of Paramarasmius palmivorus.</title>
        <authorList>
            <person name="Baruah I.K."/>
            <person name="Bukari Y."/>
            <person name="Amoako-Attah I."/>
            <person name="Meinhardt L.W."/>
            <person name="Bailey B.A."/>
            <person name="Cohen S.P."/>
        </authorList>
    </citation>
    <scope>NUCLEOTIDE SEQUENCE [LARGE SCALE GENOMIC DNA]</scope>
    <source>
        <strain evidence="2 3">GH-12</strain>
    </source>
</reference>
<proteinExistence type="predicted"/>
<accession>A0AAW0CKD3</accession>
<evidence type="ECO:0000256" key="1">
    <source>
        <dbReference type="SAM" id="Coils"/>
    </source>
</evidence>